<protein>
    <recommendedName>
        <fullName evidence="2">Phage tail tape measure protein domain-containing protein</fullName>
    </recommendedName>
</protein>
<dbReference type="InterPro" id="IPR010090">
    <property type="entry name" value="Phage_tape_meas"/>
</dbReference>
<feature type="region of interest" description="Disordered" evidence="1">
    <location>
        <begin position="78"/>
        <end position="101"/>
    </location>
</feature>
<feature type="domain" description="Phage tail tape measure protein" evidence="2">
    <location>
        <begin position="164"/>
        <end position="344"/>
    </location>
</feature>
<gene>
    <name evidence="3" type="ORF">BGCPKDLD_3891</name>
</gene>
<reference evidence="3" key="1">
    <citation type="journal article" date="2021" name="Front. Microbiol.">
        <title>Comprehensive Comparative Genomics and Phenotyping of Methylobacterium Species.</title>
        <authorList>
            <person name="Alessa O."/>
            <person name="Ogura Y."/>
            <person name="Fujitani Y."/>
            <person name="Takami H."/>
            <person name="Hayashi T."/>
            <person name="Sahin N."/>
            <person name="Tani A."/>
        </authorList>
    </citation>
    <scope>NUCLEOTIDE SEQUENCE</scope>
    <source>
        <strain evidence="3">DSM 14458</strain>
    </source>
</reference>
<dbReference type="EMBL" id="BPRE01000013">
    <property type="protein sequence ID" value="GJE77288.1"/>
    <property type="molecule type" value="Genomic_DNA"/>
</dbReference>
<dbReference type="Pfam" id="PF10145">
    <property type="entry name" value="PhageMin_Tail"/>
    <property type="match status" value="1"/>
</dbReference>
<feature type="region of interest" description="Disordered" evidence="1">
    <location>
        <begin position="595"/>
        <end position="614"/>
    </location>
</feature>
<organism evidence="3 4">
    <name type="scientific">Methylorubrum suomiense</name>
    <dbReference type="NCBI Taxonomy" id="144191"/>
    <lineage>
        <taxon>Bacteria</taxon>
        <taxon>Pseudomonadati</taxon>
        <taxon>Pseudomonadota</taxon>
        <taxon>Alphaproteobacteria</taxon>
        <taxon>Hyphomicrobiales</taxon>
        <taxon>Methylobacteriaceae</taxon>
        <taxon>Methylorubrum</taxon>
    </lineage>
</organism>
<name>A0ABQ4V0R1_9HYPH</name>
<evidence type="ECO:0000259" key="2">
    <source>
        <dbReference type="Pfam" id="PF10145"/>
    </source>
</evidence>
<dbReference type="NCBIfam" id="TIGR01760">
    <property type="entry name" value="tape_meas_TP901"/>
    <property type="match status" value="1"/>
</dbReference>
<proteinExistence type="predicted"/>
<keyword evidence="4" id="KW-1185">Reference proteome</keyword>
<evidence type="ECO:0000256" key="1">
    <source>
        <dbReference type="SAM" id="MobiDB-lite"/>
    </source>
</evidence>
<dbReference type="RefSeq" id="WP_238308405.1">
    <property type="nucleotide sequence ID" value="NZ_BPRE01000013.1"/>
</dbReference>
<comment type="caution">
    <text evidence="3">The sequence shown here is derived from an EMBL/GenBank/DDBJ whole genome shotgun (WGS) entry which is preliminary data.</text>
</comment>
<accession>A0ABQ4V0R1</accession>
<evidence type="ECO:0000313" key="4">
    <source>
        <dbReference type="Proteomes" id="UP001055093"/>
    </source>
</evidence>
<evidence type="ECO:0000313" key="3">
    <source>
        <dbReference type="EMBL" id="GJE77288.1"/>
    </source>
</evidence>
<sequence length="614" mass="64223">MTVEELIAKLGFRLTGESDLRKFLADIEKARAALKKLQGTSKDMRFDFKSGGASRLTRDLNQAAEAARRLRREMAGVNRMSPRGPNYVPGRPARERMSSGAGSGAVAQGVVAGNLITDTIRGTARIAAKPLVTFANQETAQKQLQLTAGVSADQVAKDTARFSDQSRELGTTPKQMLEVANAFVAAGLKYEDAIKATIPTVKAAKGGFAEIGDVAQAGIASMNNLKVTSDELPKAYDIMAASGKAGQVEFKNMAGVLSELLASGEKAGYTGLSGLTDITSFLQYSRKSTGTPGEAANNIKNFFDKIFAEVTTKAFEKEAGISLEKKIKEGSSKGLNAAQVTLDELVKFTKGDQFKSKKVFGDVQAGDFITVYLKAKDEIAQLAADVTKTAPGMSERDFGEVMGTLAQKGQQLAASFDVLLGKIGAFGSDTAKGAADIAAKGLEGLAGKQRSDAESASFLNKINEKFGLPPGYNTISGEAFNDRFGNALSNSPIFTRDAAAARIAGRGRNKTLSLGSPQYPGSTAPTLGGSFGLSGPQNKQMGQAAQQTVQNITNNTNTGNDQRTQTAHVTVNASGLAEVAAQVLSQVKAGLSSMGPSIAKGNTTPTTGLTLTGP</sequence>
<dbReference type="Proteomes" id="UP001055093">
    <property type="component" value="Unassembled WGS sequence"/>
</dbReference>
<reference evidence="3" key="2">
    <citation type="submission" date="2021-08" db="EMBL/GenBank/DDBJ databases">
        <authorList>
            <person name="Tani A."/>
            <person name="Ola A."/>
            <person name="Ogura Y."/>
            <person name="Katsura K."/>
            <person name="Hayashi T."/>
        </authorList>
    </citation>
    <scope>NUCLEOTIDE SEQUENCE</scope>
    <source>
        <strain evidence="3">DSM 14458</strain>
    </source>
</reference>
<feature type="compositionally biased region" description="Low complexity" evidence="1">
    <location>
        <begin position="603"/>
        <end position="614"/>
    </location>
</feature>